<feature type="transmembrane region" description="Helical" evidence="7">
    <location>
        <begin position="205"/>
        <end position="224"/>
    </location>
</feature>
<keyword evidence="10" id="KW-1185">Reference proteome</keyword>
<evidence type="ECO:0000259" key="8">
    <source>
        <dbReference type="Pfam" id="PF09335"/>
    </source>
</evidence>
<accession>A0ABV4QFP6</accession>
<keyword evidence="4 7" id="KW-0812">Transmembrane</keyword>
<keyword evidence="6 7" id="KW-0472">Membrane</keyword>
<comment type="subcellular location">
    <subcellularLocation>
        <location evidence="1 7">Cell membrane</location>
        <topology evidence="1 7">Multi-pass membrane protein</topology>
    </subcellularLocation>
</comment>
<organism evidence="9 10">
    <name type="scientific">Actinomadura monticuli</name>
    <dbReference type="NCBI Taxonomy" id="3097367"/>
    <lineage>
        <taxon>Bacteria</taxon>
        <taxon>Bacillati</taxon>
        <taxon>Actinomycetota</taxon>
        <taxon>Actinomycetes</taxon>
        <taxon>Streptosporangiales</taxon>
        <taxon>Thermomonosporaceae</taxon>
        <taxon>Actinomadura</taxon>
    </lineage>
</organism>
<evidence type="ECO:0000256" key="1">
    <source>
        <dbReference type="ARBA" id="ARBA00004651"/>
    </source>
</evidence>
<feature type="transmembrane region" description="Helical" evidence="7">
    <location>
        <begin position="149"/>
        <end position="166"/>
    </location>
</feature>
<dbReference type="PANTHER" id="PTHR12677:SF58">
    <property type="entry name" value="TVP38_TMEM64 FAMILY MEMBRANE PROTEIN RV0625C"/>
    <property type="match status" value="1"/>
</dbReference>
<dbReference type="InterPro" id="IPR015414">
    <property type="entry name" value="TMEM64"/>
</dbReference>
<dbReference type="EMBL" id="JAXCEI010000010">
    <property type="protein sequence ID" value="MFA1541958.1"/>
    <property type="molecule type" value="Genomic_DNA"/>
</dbReference>
<proteinExistence type="inferred from homology"/>
<feature type="transmembrane region" description="Helical" evidence="7">
    <location>
        <begin position="173"/>
        <end position="193"/>
    </location>
</feature>
<comment type="similarity">
    <text evidence="2 7">Belongs to the TVP38/TMEM64 family.</text>
</comment>
<evidence type="ECO:0000256" key="5">
    <source>
        <dbReference type="ARBA" id="ARBA00022989"/>
    </source>
</evidence>
<feature type="transmembrane region" description="Helical" evidence="7">
    <location>
        <begin position="65"/>
        <end position="84"/>
    </location>
</feature>
<keyword evidence="5 7" id="KW-1133">Transmembrane helix</keyword>
<comment type="caution">
    <text evidence="9">The sequence shown here is derived from an EMBL/GenBank/DDBJ whole genome shotgun (WGS) entry which is preliminary data.</text>
</comment>
<protein>
    <recommendedName>
        <fullName evidence="7">TVP38/TMEM64 family membrane protein</fullName>
    </recommendedName>
</protein>
<feature type="domain" description="VTT" evidence="8">
    <location>
        <begin position="79"/>
        <end position="196"/>
    </location>
</feature>
<gene>
    <name evidence="9" type="ORF">SM611_23755</name>
</gene>
<dbReference type="RefSeq" id="WP_371952111.1">
    <property type="nucleotide sequence ID" value="NZ_JAXCEI010000010.1"/>
</dbReference>
<evidence type="ECO:0000313" key="10">
    <source>
        <dbReference type="Proteomes" id="UP001569963"/>
    </source>
</evidence>
<evidence type="ECO:0000256" key="6">
    <source>
        <dbReference type="ARBA" id="ARBA00023136"/>
    </source>
</evidence>
<dbReference type="Proteomes" id="UP001569963">
    <property type="component" value="Unassembled WGS sequence"/>
</dbReference>
<dbReference type="Pfam" id="PF09335">
    <property type="entry name" value="VTT_dom"/>
    <property type="match status" value="1"/>
</dbReference>
<evidence type="ECO:0000256" key="2">
    <source>
        <dbReference type="ARBA" id="ARBA00008640"/>
    </source>
</evidence>
<evidence type="ECO:0000256" key="4">
    <source>
        <dbReference type="ARBA" id="ARBA00022692"/>
    </source>
</evidence>
<dbReference type="InterPro" id="IPR032816">
    <property type="entry name" value="VTT_dom"/>
</dbReference>
<keyword evidence="3 7" id="KW-1003">Cell membrane</keyword>
<reference evidence="9 10" key="1">
    <citation type="submission" date="2023-11" db="EMBL/GenBank/DDBJ databases">
        <title>Actinomadura monticuli sp. nov., isolated from volcanic ash.</title>
        <authorList>
            <person name="Lee S.D."/>
            <person name="Yang H."/>
            <person name="Kim I.S."/>
        </authorList>
    </citation>
    <scope>NUCLEOTIDE SEQUENCE [LARGE SCALE GENOMIC DNA]</scope>
    <source>
        <strain evidence="9 10">DLS-62</strain>
    </source>
</reference>
<evidence type="ECO:0000256" key="3">
    <source>
        <dbReference type="ARBA" id="ARBA00022475"/>
    </source>
</evidence>
<sequence length="244" mass="24609">MSRDPDMPAPTPPPVPGGRARGVLVRLLVLGAVLLGLGVLAALAGEALWEDIGAWVDSLGPWGPPVFALCYVLAVTALVPGSVLNASAGALFGVAVGTVAVLAGATAGAALSFGLARLLGRPAVARLAGTGRLARLDAYLSRRAFESVLVLRVASVFPFGAVNYGAGVAGVRFAPYIAGTALGIVPGTLVYTGLGDALREPGSPLVWIAPVGLVLLSALSWWTARLVRSSAARKEPGAEDASLS</sequence>
<feature type="transmembrane region" description="Helical" evidence="7">
    <location>
        <begin position="91"/>
        <end position="116"/>
    </location>
</feature>
<dbReference type="PANTHER" id="PTHR12677">
    <property type="entry name" value="GOLGI APPARATUS MEMBRANE PROTEIN TVP38-RELATED"/>
    <property type="match status" value="1"/>
</dbReference>
<evidence type="ECO:0000256" key="7">
    <source>
        <dbReference type="RuleBase" id="RU366058"/>
    </source>
</evidence>
<evidence type="ECO:0000313" key="9">
    <source>
        <dbReference type="EMBL" id="MFA1541958.1"/>
    </source>
</evidence>
<name>A0ABV4QFP6_9ACTN</name>
<feature type="transmembrane region" description="Helical" evidence="7">
    <location>
        <begin position="23"/>
        <end position="45"/>
    </location>
</feature>